<keyword evidence="6" id="KW-1185">Reference proteome</keyword>
<proteinExistence type="predicted"/>
<dbReference type="GO" id="GO:0046872">
    <property type="term" value="F:metal ion binding"/>
    <property type="evidence" value="ECO:0007669"/>
    <property type="project" value="UniProtKB-KW"/>
</dbReference>
<dbReference type="PATRIC" id="fig|1121326.3.peg.5009"/>
<keyword evidence="1" id="KW-0479">Metal-binding</keyword>
<dbReference type="InterPro" id="IPR040086">
    <property type="entry name" value="MJ0683-like"/>
</dbReference>
<keyword evidence="3" id="KW-0411">Iron-sulfur</keyword>
<feature type="domain" description="Radical SAM core" evidence="4">
    <location>
        <begin position="19"/>
        <end position="214"/>
    </location>
</feature>
<accession>A0A161YI01</accession>
<dbReference type="PANTHER" id="PTHR43432">
    <property type="entry name" value="SLR0285 PROTEIN"/>
    <property type="match status" value="1"/>
</dbReference>
<dbReference type="EMBL" id="LWAE01000007">
    <property type="protein sequence ID" value="KZL89932.1"/>
    <property type="molecule type" value="Genomic_DNA"/>
</dbReference>
<reference evidence="5 6" key="1">
    <citation type="submission" date="2016-04" db="EMBL/GenBank/DDBJ databases">
        <title>Genome sequence of Clostridium magnum DSM 2767.</title>
        <authorList>
            <person name="Poehlein A."/>
            <person name="Uhlig R."/>
            <person name="Fischer R."/>
            <person name="Bahl H."/>
            <person name="Daniel R."/>
        </authorList>
    </citation>
    <scope>NUCLEOTIDE SEQUENCE [LARGE SCALE GENOMIC DNA]</scope>
    <source>
        <strain evidence="5 6">DSM 2767</strain>
    </source>
</reference>
<dbReference type="GO" id="GO:0051536">
    <property type="term" value="F:iron-sulfur cluster binding"/>
    <property type="evidence" value="ECO:0007669"/>
    <property type="project" value="UniProtKB-KW"/>
</dbReference>
<dbReference type="PANTHER" id="PTHR43432:SF5">
    <property type="entry name" value="ELP3_MIAA_NIFB-LIKE RADICAL SAM CORE DOMAIN-CONTAINING PROTEIN"/>
    <property type="match status" value="1"/>
</dbReference>
<dbReference type="Gene3D" id="3.80.30.30">
    <property type="match status" value="1"/>
</dbReference>
<organism evidence="5 6">
    <name type="scientific">Clostridium magnum DSM 2767</name>
    <dbReference type="NCBI Taxonomy" id="1121326"/>
    <lineage>
        <taxon>Bacteria</taxon>
        <taxon>Bacillati</taxon>
        <taxon>Bacillota</taxon>
        <taxon>Clostridia</taxon>
        <taxon>Eubacteriales</taxon>
        <taxon>Clostridiaceae</taxon>
        <taxon>Clostridium</taxon>
    </lineage>
</organism>
<dbReference type="STRING" id="1121326.CLMAG_49460"/>
<keyword evidence="2" id="KW-0408">Iron</keyword>
<evidence type="ECO:0000256" key="3">
    <source>
        <dbReference type="ARBA" id="ARBA00023014"/>
    </source>
</evidence>
<evidence type="ECO:0000313" key="6">
    <source>
        <dbReference type="Proteomes" id="UP000076603"/>
    </source>
</evidence>
<dbReference type="Pfam" id="PF04055">
    <property type="entry name" value="Radical_SAM"/>
    <property type="match status" value="1"/>
</dbReference>
<dbReference type="CDD" id="cd01335">
    <property type="entry name" value="Radical_SAM"/>
    <property type="match status" value="1"/>
</dbReference>
<dbReference type="Proteomes" id="UP000076603">
    <property type="component" value="Unassembled WGS sequence"/>
</dbReference>
<protein>
    <submittedName>
        <fullName evidence="5">Radical SAM superfamily protein</fullName>
    </submittedName>
</protein>
<evidence type="ECO:0000256" key="1">
    <source>
        <dbReference type="ARBA" id="ARBA00022723"/>
    </source>
</evidence>
<dbReference type="SFLD" id="SFLDG01084">
    <property type="entry name" value="Uncharacterised_Radical_SAM_Su"/>
    <property type="match status" value="1"/>
</dbReference>
<sequence>MISEVNAKSILITCKNPSSWFGVKYGMNIYRGCQHGCIYCDSRSECYQIDKFEDIIVKVNAVELLKKELSRKRVRGTIGTGAMSDPYIPLEKQYKLTQKSLQVIADNRYPVHITTKSNLILRDIDILEEINNVYASVAVTITTADDLLAEKIEPAAPISSDRFKAIGILSAVGINVGITMMPILPFIEDSEKNIIEIIKKQMSMVQNSFILTLE</sequence>
<name>A0A161YI01_9CLOT</name>
<dbReference type="AlphaFoldDB" id="A0A161YI01"/>
<dbReference type="PROSITE" id="PS51918">
    <property type="entry name" value="RADICAL_SAM"/>
    <property type="match status" value="1"/>
</dbReference>
<dbReference type="SFLD" id="SFLDS00029">
    <property type="entry name" value="Radical_SAM"/>
    <property type="match status" value="1"/>
</dbReference>
<evidence type="ECO:0000313" key="5">
    <source>
        <dbReference type="EMBL" id="KZL89932.1"/>
    </source>
</evidence>
<gene>
    <name evidence="5" type="ORF">CLMAG_49460</name>
</gene>
<dbReference type="SUPFAM" id="SSF102114">
    <property type="entry name" value="Radical SAM enzymes"/>
    <property type="match status" value="1"/>
</dbReference>
<evidence type="ECO:0000259" key="4">
    <source>
        <dbReference type="PROSITE" id="PS51918"/>
    </source>
</evidence>
<dbReference type="GO" id="GO:0003824">
    <property type="term" value="F:catalytic activity"/>
    <property type="evidence" value="ECO:0007669"/>
    <property type="project" value="InterPro"/>
</dbReference>
<comment type="caution">
    <text evidence="5">The sequence shown here is derived from an EMBL/GenBank/DDBJ whole genome shotgun (WGS) entry which is preliminary data.</text>
</comment>
<dbReference type="InterPro" id="IPR007197">
    <property type="entry name" value="rSAM"/>
</dbReference>
<evidence type="ECO:0000256" key="2">
    <source>
        <dbReference type="ARBA" id="ARBA00023004"/>
    </source>
</evidence>
<dbReference type="InterPro" id="IPR058240">
    <property type="entry name" value="rSAM_sf"/>
</dbReference>